<organism evidence="1 2">
    <name type="scientific">Thermacetogenium phaeum (strain ATCC BAA-254 / DSM 26808 / PB)</name>
    <dbReference type="NCBI Taxonomy" id="1089553"/>
    <lineage>
        <taxon>Bacteria</taxon>
        <taxon>Bacillati</taxon>
        <taxon>Bacillota</taxon>
        <taxon>Clostridia</taxon>
        <taxon>Thermoanaerobacterales</taxon>
        <taxon>Thermoanaerobacteraceae</taxon>
        <taxon>Thermacetogenium</taxon>
    </lineage>
</organism>
<keyword evidence="2" id="KW-1185">Reference proteome</keyword>
<dbReference type="RefSeq" id="WP_015051268.1">
    <property type="nucleotide sequence ID" value="NC_018870.1"/>
</dbReference>
<reference evidence="1 2" key="1">
    <citation type="journal article" date="2012" name="BMC Genomics">
        <title>Genome-guided analysis of physiological and morphological traits of the fermentative acetate oxidizer Thermacetogenium phaeum.</title>
        <authorList>
            <person name="Oehler D."/>
            <person name="Poehlein A."/>
            <person name="Leimbach A."/>
            <person name="Muller N."/>
            <person name="Daniel R."/>
            <person name="Gottschalk G."/>
            <person name="Schink B."/>
        </authorList>
    </citation>
    <scope>NUCLEOTIDE SEQUENCE [LARGE SCALE GENOMIC DNA]</scope>
    <source>
        <strain evidence="2">ATCC BAA-254 / DSM 26808 / PB</strain>
    </source>
</reference>
<dbReference type="OrthoDB" id="5430574at2"/>
<evidence type="ECO:0008006" key="3">
    <source>
        <dbReference type="Google" id="ProtNLM"/>
    </source>
</evidence>
<dbReference type="Proteomes" id="UP000000467">
    <property type="component" value="Chromosome"/>
</dbReference>
<protein>
    <recommendedName>
        <fullName evidence="3">DUF1788 domain-containing protein</fullName>
    </recommendedName>
</protein>
<dbReference type="KEGG" id="tpz:Tph_c22030"/>
<dbReference type="STRING" id="1089553.Tph_c22030"/>
<sequence length="187" mass="21677">MSRIEELANRYRSHIAAPWQHNLAGEQRMIFVVYPPVDERKLRARLELFEMATIESGHKWKSFDFTQTFARWMSNLEYKEIYFEEPDSLTIPLEGEFPHFAAAELRKVLTAEDVDSNTVIAVYGIASLYGFTKVSQVLKEVARDVRGRLVVFFPGEFENNNYRLLGARDGWNYLAIPITLHNGVSDR</sequence>
<evidence type="ECO:0000313" key="1">
    <source>
        <dbReference type="EMBL" id="AFV12394.1"/>
    </source>
</evidence>
<dbReference type="EMBL" id="CP003732">
    <property type="protein sequence ID" value="AFV12394.1"/>
    <property type="molecule type" value="Genomic_DNA"/>
</dbReference>
<dbReference type="eggNOG" id="ENOG502ZBF5">
    <property type="taxonomic scope" value="Bacteria"/>
</dbReference>
<proteinExistence type="predicted"/>
<dbReference type="HOGENOM" id="CLU_126553_0_0_9"/>
<gene>
    <name evidence="1" type="ordered locus">Tph_c22030</name>
</gene>
<dbReference type="AlphaFoldDB" id="K4LWM8"/>
<evidence type="ECO:0000313" key="2">
    <source>
        <dbReference type="Proteomes" id="UP000000467"/>
    </source>
</evidence>
<accession>K4LWM8</accession>
<name>K4LWM8_THEPS</name>